<evidence type="ECO:0000256" key="1">
    <source>
        <dbReference type="ARBA" id="ARBA00004141"/>
    </source>
</evidence>
<sequence length="352" mass="37058">MRACWLSVCIPMWYAASAVCVANSKLVLREARPLHCPLSLTALQFSFSALLGALCLLLMRRKLPPRIMLFELCCVSGAYTFGFVLLNASLGKLTASFSETVRSLEPLTSFTLAWLAGGRGVSLSPMSGAALLAVVLGGAISVAAQPAFDVLGLLLGFAANFMFSSRTLLDKVHRLTRLGEGGHGLVEIQIDPVGLFTAQHVIGLFLMVPITLSTESTECTSTALPANFQPALLSSAGFFAYNFLSLICLLMLNAVTHSIANSLRRAVTIISAALLFHTSISGMSMCGIVLIVGGSIMYALAKTTSQEANSAAADSSEADSQDGLVEPSCTMNSSIPAAEEAELTLAQVSSHK</sequence>
<dbReference type="InterPro" id="IPR050186">
    <property type="entry name" value="TPT_transporter"/>
</dbReference>
<evidence type="ECO:0000256" key="3">
    <source>
        <dbReference type="ARBA" id="ARBA00022989"/>
    </source>
</evidence>
<feature type="transmembrane region" description="Helical" evidence="6">
    <location>
        <begin position="42"/>
        <end position="60"/>
    </location>
</feature>
<feature type="chain" id="PRO_5044306192" description="Sugar phosphate transporter domain-containing protein" evidence="7">
    <location>
        <begin position="19"/>
        <end position="352"/>
    </location>
</feature>
<accession>A0AB34JPZ7</accession>
<comment type="caution">
    <text evidence="9">The sequence shown here is derived from an EMBL/GenBank/DDBJ whole genome shotgun (WGS) entry which is preliminary data.</text>
</comment>
<dbReference type="Proteomes" id="UP001515480">
    <property type="component" value="Unassembled WGS sequence"/>
</dbReference>
<evidence type="ECO:0000256" key="2">
    <source>
        <dbReference type="ARBA" id="ARBA00022692"/>
    </source>
</evidence>
<feature type="transmembrane region" description="Helical" evidence="6">
    <location>
        <begin position="150"/>
        <end position="169"/>
    </location>
</feature>
<proteinExistence type="predicted"/>
<feature type="signal peptide" evidence="7">
    <location>
        <begin position="1"/>
        <end position="18"/>
    </location>
</feature>
<dbReference type="Pfam" id="PF03151">
    <property type="entry name" value="TPT"/>
    <property type="match status" value="1"/>
</dbReference>
<protein>
    <recommendedName>
        <fullName evidence="8">Sugar phosphate transporter domain-containing protein</fullName>
    </recommendedName>
</protein>
<feature type="region of interest" description="Disordered" evidence="5">
    <location>
        <begin position="311"/>
        <end position="330"/>
    </location>
</feature>
<feature type="transmembrane region" description="Helical" evidence="6">
    <location>
        <begin position="232"/>
        <end position="255"/>
    </location>
</feature>
<evidence type="ECO:0000313" key="10">
    <source>
        <dbReference type="Proteomes" id="UP001515480"/>
    </source>
</evidence>
<dbReference type="PANTHER" id="PTHR11132">
    <property type="entry name" value="SOLUTE CARRIER FAMILY 35"/>
    <property type="match status" value="1"/>
</dbReference>
<dbReference type="SUPFAM" id="SSF103481">
    <property type="entry name" value="Multidrug resistance efflux transporter EmrE"/>
    <property type="match status" value="2"/>
</dbReference>
<keyword evidence="7" id="KW-0732">Signal</keyword>
<dbReference type="AlphaFoldDB" id="A0AB34JPZ7"/>
<dbReference type="InterPro" id="IPR004853">
    <property type="entry name" value="Sugar_P_trans_dom"/>
</dbReference>
<keyword evidence="2 6" id="KW-0812">Transmembrane</keyword>
<organism evidence="9 10">
    <name type="scientific">Prymnesium parvum</name>
    <name type="common">Toxic golden alga</name>
    <dbReference type="NCBI Taxonomy" id="97485"/>
    <lineage>
        <taxon>Eukaryota</taxon>
        <taxon>Haptista</taxon>
        <taxon>Haptophyta</taxon>
        <taxon>Prymnesiophyceae</taxon>
        <taxon>Prymnesiales</taxon>
        <taxon>Prymnesiaceae</taxon>
        <taxon>Prymnesium</taxon>
    </lineage>
</organism>
<dbReference type="GO" id="GO:0016020">
    <property type="term" value="C:membrane"/>
    <property type="evidence" value="ECO:0007669"/>
    <property type="project" value="UniProtKB-SubCell"/>
</dbReference>
<dbReference type="EMBL" id="JBGBPQ010000005">
    <property type="protein sequence ID" value="KAL1523995.1"/>
    <property type="molecule type" value="Genomic_DNA"/>
</dbReference>
<name>A0AB34JPZ7_PRYPA</name>
<feature type="domain" description="Sugar phosphate transporter" evidence="8">
    <location>
        <begin position="7"/>
        <end position="298"/>
    </location>
</feature>
<comment type="subcellular location">
    <subcellularLocation>
        <location evidence="1">Membrane</location>
        <topology evidence="1">Multi-pass membrane protein</topology>
    </subcellularLocation>
</comment>
<keyword evidence="10" id="KW-1185">Reference proteome</keyword>
<feature type="transmembrane region" description="Helical" evidence="6">
    <location>
        <begin position="67"/>
        <end position="88"/>
    </location>
</feature>
<evidence type="ECO:0000256" key="4">
    <source>
        <dbReference type="ARBA" id="ARBA00023136"/>
    </source>
</evidence>
<evidence type="ECO:0000259" key="8">
    <source>
        <dbReference type="Pfam" id="PF03151"/>
    </source>
</evidence>
<keyword evidence="4 6" id="KW-0472">Membrane</keyword>
<feature type="transmembrane region" description="Helical" evidence="6">
    <location>
        <begin position="267"/>
        <end position="300"/>
    </location>
</feature>
<reference evidence="9 10" key="1">
    <citation type="journal article" date="2024" name="Science">
        <title>Giant polyketide synthase enzymes in the biosynthesis of giant marine polyether toxins.</title>
        <authorList>
            <person name="Fallon T.R."/>
            <person name="Shende V.V."/>
            <person name="Wierzbicki I.H."/>
            <person name="Pendleton A.L."/>
            <person name="Watervoot N.F."/>
            <person name="Auber R.P."/>
            <person name="Gonzalez D.J."/>
            <person name="Wisecaver J.H."/>
            <person name="Moore B.S."/>
        </authorList>
    </citation>
    <scope>NUCLEOTIDE SEQUENCE [LARGE SCALE GENOMIC DNA]</scope>
    <source>
        <strain evidence="9 10">12B1</strain>
    </source>
</reference>
<feature type="transmembrane region" description="Helical" evidence="6">
    <location>
        <begin position="123"/>
        <end position="144"/>
    </location>
</feature>
<evidence type="ECO:0000256" key="6">
    <source>
        <dbReference type="SAM" id="Phobius"/>
    </source>
</evidence>
<dbReference type="InterPro" id="IPR037185">
    <property type="entry name" value="EmrE-like"/>
</dbReference>
<keyword evidence="3 6" id="KW-1133">Transmembrane helix</keyword>
<evidence type="ECO:0000256" key="5">
    <source>
        <dbReference type="SAM" id="MobiDB-lite"/>
    </source>
</evidence>
<evidence type="ECO:0000256" key="7">
    <source>
        <dbReference type="SAM" id="SignalP"/>
    </source>
</evidence>
<gene>
    <name evidence="9" type="ORF">AB1Y20_018910</name>
</gene>
<evidence type="ECO:0000313" key="9">
    <source>
        <dbReference type="EMBL" id="KAL1523995.1"/>
    </source>
</evidence>